<evidence type="ECO:0000313" key="4">
    <source>
        <dbReference type="Proteomes" id="UP000095591"/>
    </source>
</evidence>
<evidence type="ECO:0000313" key="3">
    <source>
        <dbReference type="EMBL" id="CUN23528.1"/>
    </source>
</evidence>
<dbReference type="InterPro" id="IPR006143">
    <property type="entry name" value="RND_pump_MFP"/>
</dbReference>
<evidence type="ECO:0000259" key="2">
    <source>
        <dbReference type="Pfam" id="PF25989"/>
    </source>
</evidence>
<dbReference type="NCBIfam" id="TIGR01730">
    <property type="entry name" value="RND_mfp"/>
    <property type="match status" value="1"/>
</dbReference>
<organism evidence="3 4">
    <name type="scientific">Parabacteroides distasonis</name>
    <dbReference type="NCBI Taxonomy" id="823"/>
    <lineage>
        <taxon>Bacteria</taxon>
        <taxon>Pseudomonadati</taxon>
        <taxon>Bacteroidota</taxon>
        <taxon>Bacteroidia</taxon>
        <taxon>Bacteroidales</taxon>
        <taxon>Tannerellaceae</taxon>
        <taxon>Parabacteroides</taxon>
    </lineage>
</organism>
<dbReference type="InterPro" id="IPR058637">
    <property type="entry name" value="YknX-like_C"/>
</dbReference>
<dbReference type="PANTHER" id="PTHR30469">
    <property type="entry name" value="MULTIDRUG RESISTANCE PROTEIN MDTA"/>
    <property type="match status" value="1"/>
</dbReference>
<dbReference type="Pfam" id="PF25989">
    <property type="entry name" value="YknX_C"/>
    <property type="match status" value="1"/>
</dbReference>
<dbReference type="Proteomes" id="UP000095591">
    <property type="component" value="Unassembled WGS sequence"/>
</dbReference>
<dbReference type="AlphaFoldDB" id="A0A173VCB3"/>
<name>A0A173VCB3_PARDI</name>
<dbReference type="EMBL" id="CYXP01000006">
    <property type="protein sequence ID" value="CUN23528.1"/>
    <property type="molecule type" value="Genomic_DNA"/>
</dbReference>
<dbReference type="GO" id="GO:0015562">
    <property type="term" value="F:efflux transmembrane transporter activity"/>
    <property type="evidence" value="ECO:0007669"/>
    <property type="project" value="TreeGrafter"/>
</dbReference>
<proteinExistence type="inferred from homology"/>
<protein>
    <submittedName>
        <fullName evidence="3">Macrolide transporter subunit MacA</fullName>
    </submittedName>
</protein>
<dbReference type="SUPFAM" id="SSF111369">
    <property type="entry name" value="HlyD-like secretion proteins"/>
    <property type="match status" value="1"/>
</dbReference>
<dbReference type="RefSeq" id="WP_044544957.1">
    <property type="nucleotide sequence ID" value="NZ_CDRH01000114.1"/>
</dbReference>
<dbReference type="Gene3D" id="1.10.287.470">
    <property type="entry name" value="Helix hairpin bin"/>
    <property type="match status" value="1"/>
</dbReference>
<dbReference type="Gene3D" id="2.40.50.100">
    <property type="match status" value="1"/>
</dbReference>
<feature type="domain" description="YknX-like C-terminal permuted SH3-like" evidence="2">
    <location>
        <begin position="277"/>
        <end position="343"/>
    </location>
</feature>
<dbReference type="GO" id="GO:1990281">
    <property type="term" value="C:efflux pump complex"/>
    <property type="evidence" value="ECO:0007669"/>
    <property type="project" value="TreeGrafter"/>
</dbReference>
<comment type="similarity">
    <text evidence="1">Belongs to the membrane fusion protein (MFP) (TC 8.A.1) family.</text>
</comment>
<accession>A0A173VCB3</accession>
<sequence length="346" mass="39504">MRRISYILLLGILLSACQKNTKSEGTNLPVEVISPIKKTEIGRSREYTFLSRPYNETVLSFRINGPVLNFDLRPGQAFSKDSTILSIDNRDFLIRKQQTEALYSQTNQEYKRIEALYKKNNISGSNYEKAKADFLVAKSNYETAVNALSDTHLSAPYDGYIQNIHIEPFQDVKATEPILTFIELDRLKIETYIPEEVALHLYDKEKQKLCQIEIHFDTAPERTITPSDLYVSKSTTNNNLSYLLTAIVPNPDMEWLGGMSGILSIDLPKEERSQNLWLPLTAICHRPQKGDYVWVVKGDKVNSVPVKLGEQRNNQIEIVEGITENDLVVLTRQRFLSENSTVTIQK</sequence>
<dbReference type="Gene3D" id="2.40.420.20">
    <property type="match status" value="1"/>
</dbReference>
<dbReference type="PANTHER" id="PTHR30469:SF20">
    <property type="entry name" value="EFFLUX RND TRANSPORTER PERIPLASMIC ADAPTOR SUBUNIT"/>
    <property type="match status" value="1"/>
</dbReference>
<dbReference type="PROSITE" id="PS51257">
    <property type="entry name" value="PROKAR_LIPOPROTEIN"/>
    <property type="match status" value="1"/>
</dbReference>
<dbReference type="Gene3D" id="2.40.30.170">
    <property type="match status" value="1"/>
</dbReference>
<evidence type="ECO:0000256" key="1">
    <source>
        <dbReference type="ARBA" id="ARBA00009477"/>
    </source>
</evidence>
<reference evidence="3 4" key="1">
    <citation type="submission" date="2015-09" db="EMBL/GenBank/DDBJ databases">
        <authorList>
            <consortium name="Pathogen Informatics"/>
        </authorList>
    </citation>
    <scope>NUCLEOTIDE SEQUENCE [LARGE SCALE GENOMIC DNA]</scope>
    <source>
        <strain evidence="3 4">2789STDY5608872</strain>
    </source>
</reference>
<gene>
    <name evidence="3" type="ORF">ERS852429_02767</name>
</gene>